<dbReference type="RefSeq" id="WP_136882432.1">
    <property type="nucleotide sequence ID" value="NZ_CP050899.1"/>
</dbReference>
<evidence type="ECO:0000313" key="2">
    <source>
        <dbReference type="Proteomes" id="UP000500870"/>
    </source>
</evidence>
<evidence type="ECO:0000313" key="1">
    <source>
        <dbReference type="EMBL" id="QIX23708.1"/>
    </source>
</evidence>
<dbReference type="Proteomes" id="UP000500870">
    <property type="component" value="Chromosome 3"/>
</dbReference>
<reference evidence="1 2" key="1">
    <citation type="submission" date="2020-04" db="EMBL/GenBank/DDBJ databases">
        <title>FDA dAtabase for Regulatory Grade micrObial Sequences (FDA-ARGOS): Supporting development and validation of Infectious Disease Dx tests.</title>
        <authorList>
            <person name="Sciortino C."/>
            <person name="Tallon L."/>
            <person name="Sadzewicz L."/>
            <person name="Vavikolanu K."/>
            <person name="Mehta A."/>
            <person name="Aluvathingal J."/>
            <person name="Nadendla S."/>
            <person name="Nandy P."/>
            <person name="Geyer C."/>
            <person name="Yan Y."/>
            <person name="Sichtig H."/>
        </authorList>
    </citation>
    <scope>NUCLEOTIDE SEQUENCE [LARGE SCALE GENOMIC DNA]</scope>
    <source>
        <strain evidence="1 2">FDAARGOS_633</strain>
    </source>
</reference>
<proteinExistence type="predicted"/>
<organism evidence="1 2">
    <name type="scientific">Agrobacterium pusense</name>
    <dbReference type="NCBI Taxonomy" id="648995"/>
    <lineage>
        <taxon>Bacteria</taxon>
        <taxon>Pseudomonadati</taxon>
        <taxon>Pseudomonadota</taxon>
        <taxon>Alphaproteobacteria</taxon>
        <taxon>Hyphomicrobiales</taxon>
        <taxon>Rhizobiaceae</taxon>
        <taxon>Rhizobium/Agrobacterium group</taxon>
        <taxon>Agrobacterium</taxon>
    </lineage>
</organism>
<accession>A0A6H0ZSI3</accession>
<sequence>MTKLVHIEPGQWVLSFHKPYGLHDDITMSRKLETYAFRHWMENWDEEEEFFVMQVDQVKPKTFTVLGQNKYINAGERLPRFNVIRAFRTEAAGLHLRDKLCAIGDGVGDRIHEEMFRRVEKFAQRERAKGLNRVHRCFPELFGRGE</sequence>
<protein>
    <submittedName>
        <fullName evidence="1">Uncharacterized protein</fullName>
    </submittedName>
</protein>
<name>A0A6H0ZSI3_9HYPH</name>
<dbReference type="EMBL" id="CP050899">
    <property type="protein sequence ID" value="QIX23708.1"/>
    <property type="molecule type" value="Genomic_DNA"/>
</dbReference>
<gene>
    <name evidence="1" type="ORF">FOB41_21370</name>
</gene>
<dbReference type="AlphaFoldDB" id="A0A6H0ZSI3"/>